<dbReference type="EMBL" id="BAABCW010000008">
    <property type="protein sequence ID" value="GAA3509901.1"/>
    <property type="molecule type" value="Genomic_DNA"/>
</dbReference>
<name>A0ABP6UMB5_9FLAO</name>
<dbReference type="Pfam" id="PF26421">
    <property type="entry name" value="Avidin_like"/>
    <property type="match status" value="1"/>
</dbReference>
<sequence>MISIDFNNKKFVLVENSEKGEVNSDTIFEYKQDGDLITAEYHGGTIRYGKIIAILKDKQLHMHYQCVTNSNELKAGKAMAAITLNPDNKIRLTLHWEWLDGSNEKGISEYIEC</sequence>
<evidence type="ECO:0000313" key="1">
    <source>
        <dbReference type="EMBL" id="GAA3509901.1"/>
    </source>
</evidence>
<keyword evidence="2" id="KW-1185">Reference proteome</keyword>
<dbReference type="RefSeq" id="WP_344927612.1">
    <property type="nucleotide sequence ID" value="NZ_BAABCW010000008.1"/>
</dbReference>
<accession>A0ABP6UMB5</accession>
<dbReference type="Proteomes" id="UP001500459">
    <property type="component" value="Unassembled WGS sequence"/>
</dbReference>
<proteinExistence type="predicted"/>
<evidence type="ECO:0008006" key="3">
    <source>
        <dbReference type="Google" id="ProtNLM"/>
    </source>
</evidence>
<comment type="caution">
    <text evidence="1">The sequence shown here is derived from an EMBL/GenBank/DDBJ whole genome shotgun (WGS) entry which is preliminary data.</text>
</comment>
<evidence type="ECO:0000313" key="2">
    <source>
        <dbReference type="Proteomes" id="UP001500459"/>
    </source>
</evidence>
<protein>
    <recommendedName>
        <fullName evidence="3">N-acetylglutamate synthase</fullName>
    </recommendedName>
</protein>
<reference evidence="2" key="1">
    <citation type="journal article" date="2019" name="Int. J. Syst. Evol. Microbiol.">
        <title>The Global Catalogue of Microorganisms (GCM) 10K type strain sequencing project: providing services to taxonomists for standard genome sequencing and annotation.</title>
        <authorList>
            <consortium name="The Broad Institute Genomics Platform"/>
            <consortium name="The Broad Institute Genome Sequencing Center for Infectious Disease"/>
            <person name="Wu L."/>
            <person name="Ma J."/>
        </authorList>
    </citation>
    <scope>NUCLEOTIDE SEQUENCE [LARGE SCALE GENOMIC DNA]</scope>
    <source>
        <strain evidence="2">JCM 17106</strain>
    </source>
</reference>
<organism evidence="1 2">
    <name type="scientific">Aquimarina addita</name>
    <dbReference type="NCBI Taxonomy" id="870485"/>
    <lineage>
        <taxon>Bacteria</taxon>
        <taxon>Pseudomonadati</taxon>
        <taxon>Bacteroidota</taxon>
        <taxon>Flavobacteriia</taxon>
        <taxon>Flavobacteriales</taxon>
        <taxon>Flavobacteriaceae</taxon>
        <taxon>Aquimarina</taxon>
    </lineage>
</organism>
<dbReference type="InterPro" id="IPR058595">
    <property type="entry name" value="Avidin-like"/>
</dbReference>
<gene>
    <name evidence="1" type="ORF">GCM10022393_23580</name>
</gene>